<dbReference type="GO" id="GO:0016192">
    <property type="term" value="P:vesicle-mediated transport"/>
    <property type="evidence" value="ECO:0007669"/>
    <property type="project" value="TreeGrafter"/>
</dbReference>
<dbReference type="InterPro" id="IPR036188">
    <property type="entry name" value="FAD/NAD-bd_sf"/>
</dbReference>
<feature type="region of interest" description="Disordered" evidence="2">
    <location>
        <begin position="340"/>
        <end position="360"/>
    </location>
</feature>
<dbReference type="SUPFAM" id="SSF51905">
    <property type="entry name" value="FAD/NAD(P)-binding domain"/>
    <property type="match status" value="1"/>
</dbReference>
<dbReference type="GO" id="GO:0007264">
    <property type="term" value="P:small GTPase-mediated signal transduction"/>
    <property type="evidence" value="ECO:0007669"/>
    <property type="project" value="InterPro"/>
</dbReference>
<feature type="region of interest" description="Disordered" evidence="2">
    <location>
        <begin position="377"/>
        <end position="400"/>
    </location>
</feature>
<dbReference type="Gene3D" id="3.30.519.10">
    <property type="entry name" value="Guanine Nucleotide Dissociation Inhibitor, domain 2"/>
    <property type="match status" value="1"/>
</dbReference>
<feature type="compositionally biased region" description="Basic and acidic residues" evidence="2">
    <location>
        <begin position="348"/>
        <end position="360"/>
    </location>
</feature>
<feature type="compositionally biased region" description="Acidic residues" evidence="2">
    <location>
        <begin position="390"/>
        <end position="399"/>
    </location>
</feature>
<organism evidence="3 4">
    <name type="scientific">Filobasidium floriforme</name>
    <dbReference type="NCBI Taxonomy" id="5210"/>
    <lineage>
        <taxon>Eukaryota</taxon>
        <taxon>Fungi</taxon>
        <taxon>Dikarya</taxon>
        <taxon>Basidiomycota</taxon>
        <taxon>Agaricomycotina</taxon>
        <taxon>Tremellomycetes</taxon>
        <taxon>Filobasidiales</taxon>
        <taxon>Filobasidiaceae</taxon>
        <taxon>Filobasidium</taxon>
    </lineage>
</organism>
<evidence type="ECO:0000256" key="2">
    <source>
        <dbReference type="SAM" id="MobiDB-lite"/>
    </source>
</evidence>
<dbReference type="GO" id="GO:0005092">
    <property type="term" value="F:GDP-dissociation inhibitor activity"/>
    <property type="evidence" value="ECO:0007669"/>
    <property type="project" value="InterPro"/>
</dbReference>
<dbReference type="PRINTS" id="PR00891">
    <property type="entry name" value="RABGDIREP"/>
</dbReference>
<dbReference type="AlphaFoldDB" id="A0A8K0NT71"/>
<dbReference type="Proteomes" id="UP000812966">
    <property type="component" value="Unassembled WGS sequence"/>
</dbReference>
<proteinExistence type="inferred from homology"/>
<dbReference type="GO" id="GO:0005968">
    <property type="term" value="C:Rab-protein geranylgeranyltransferase complex"/>
    <property type="evidence" value="ECO:0007669"/>
    <property type="project" value="TreeGrafter"/>
</dbReference>
<dbReference type="Pfam" id="PF00996">
    <property type="entry name" value="GDI"/>
    <property type="match status" value="1"/>
</dbReference>
<name>A0A8K0NT71_9TREE</name>
<evidence type="ECO:0000313" key="3">
    <source>
        <dbReference type="EMBL" id="KAG7571196.1"/>
    </source>
</evidence>
<evidence type="ECO:0000256" key="1">
    <source>
        <dbReference type="ARBA" id="ARBA00005593"/>
    </source>
</evidence>
<evidence type="ECO:0008006" key="5">
    <source>
        <dbReference type="Google" id="ProtNLM"/>
    </source>
</evidence>
<comment type="similarity">
    <text evidence="1">Belongs to the Rab GDI family.</text>
</comment>
<reference evidence="3" key="1">
    <citation type="submission" date="2020-04" db="EMBL/GenBank/DDBJ databases">
        <title>Analysis of mating type loci in Filobasidium floriforme.</title>
        <authorList>
            <person name="Nowrousian M."/>
        </authorList>
    </citation>
    <scope>NUCLEOTIDE SEQUENCE</scope>
    <source>
        <strain evidence="3">CBS 6242</strain>
    </source>
</reference>
<evidence type="ECO:0000313" key="4">
    <source>
        <dbReference type="Proteomes" id="UP000812966"/>
    </source>
</evidence>
<dbReference type="GO" id="GO:0005634">
    <property type="term" value="C:nucleus"/>
    <property type="evidence" value="ECO:0007669"/>
    <property type="project" value="TreeGrafter"/>
</dbReference>
<dbReference type="PANTHER" id="PTHR11787:SF4">
    <property type="entry name" value="CHM, RAB ESCORT PROTEIN 1"/>
    <property type="match status" value="1"/>
</dbReference>
<accession>A0A8K0NT71</accession>
<feature type="region of interest" description="Disordered" evidence="2">
    <location>
        <begin position="499"/>
        <end position="531"/>
    </location>
</feature>
<dbReference type="GO" id="GO:0005829">
    <property type="term" value="C:cytosol"/>
    <property type="evidence" value="ECO:0007669"/>
    <property type="project" value="TreeGrafter"/>
</dbReference>
<keyword evidence="4" id="KW-1185">Reference proteome</keyword>
<protein>
    <recommendedName>
        <fullName evidence="5">Rab proteins geranylgeranyltransferase</fullName>
    </recommendedName>
</protein>
<dbReference type="SUPFAM" id="SSF54373">
    <property type="entry name" value="FAD-linked reductases, C-terminal domain"/>
    <property type="match status" value="1"/>
</dbReference>
<gene>
    <name evidence="3" type="ORF">FFLO_00869</name>
</gene>
<dbReference type="EMBL" id="JABELV010000010">
    <property type="protein sequence ID" value="KAG7571196.1"/>
    <property type="molecule type" value="Genomic_DNA"/>
</dbReference>
<dbReference type="Gene3D" id="1.10.405.10">
    <property type="entry name" value="Guanine Nucleotide Dissociation Inhibitor, domain 1"/>
    <property type="match status" value="1"/>
</dbReference>
<dbReference type="PANTHER" id="PTHR11787">
    <property type="entry name" value="RAB GDP-DISSOCIATION INHIBITOR"/>
    <property type="match status" value="1"/>
</dbReference>
<sequence>MSTDQQEPNPDDFDTIVLGTGLAESIIAASLAKASQKVLHIDPFPTYGGPRHSSLTIPELVAHLPDLENSSYEYPAGSSAAAGGSFQQDVETGSRGRQYAISLYPAILPARGKLIDTLISSGVSGYIGFRVVDGIGLWQPSTSTGAGTSTNRGEEFASDIKKVPSSKGQVFKDKTLSLMEKRKLMKMLMFVANLDETKAIDDALLKDKIDMPFVPYLQQAFDLPLAMARDIAFGIAHCTTGKEPALVTLLRMQRYLRSLSRYSPTSSFLVAQFGGIGEIVQGFCRSCAVYGGTYILGDMARIKSGKQTEEGVEIQIEAQEGALRGKRLIGTDKALKQAGLLDASGDGRGSRRKIEESEPRRSNCVAIVSGLPPMVRSAFSSGRDGAQQTEEQEDEDEVAGNDVLVLVAPPPEDQEKGQEVSRILFMGSGTGSCPEGEYVVYISTPTRIGETNPAKALLDRLFVTPTSTALPTSAHQPGRHGPDQAPCWWGSFERVRVVGRDGPRGRARSGRAGRSGRRDDHQARRGRGWRR</sequence>
<comment type="caution">
    <text evidence="3">The sequence shown here is derived from an EMBL/GenBank/DDBJ whole genome shotgun (WGS) entry which is preliminary data.</text>
</comment>
<feature type="compositionally biased region" description="Basic residues" evidence="2">
    <location>
        <begin position="505"/>
        <end position="515"/>
    </location>
</feature>
<dbReference type="InterPro" id="IPR018203">
    <property type="entry name" value="GDP_dissociation_inhibitor"/>
</dbReference>
<dbReference type="Gene3D" id="3.50.50.60">
    <property type="entry name" value="FAD/NAD(P)-binding domain"/>
    <property type="match status" value="1"/>
</dbReference>